<proteinExistence type="predicted"/>
<dbReference type="Proteomes" id="UP000306402">
    <property type="component" value="Unassembled WGS sequence"/>
</dbReference>
<reference evidence="1 2" key="1">
    <citation type="submission" date="2019-05" db="EMBL/GenBank/DDBJ databases">
        <authorList>
            <person name="Qu J.-H."/>
        </authorList>
    </citation>
    <scope>NUCLEOTIDE SEQUENCE [LARGE SCALE GENOMIC DNA]</scope>
    <source>
        <strain evidence="1 2">T17</strain>
    </source>
</reference>
<dbReference type="AlphaFoldDB" id="A0A5R9KW69"/>
<evidence type="ECO:0000313" key="2">
    <source>
        <dbReference type="Proteomes" id="UP000306402"/>
    </source>
</evidence>
<sequence length="82" mass="9436">MSTLVNKYLVTNQKKYRKLLNKVDALMKKGECNVTAEESDEILAIALALLEYEQKHFPITGPTTLEGIAELEMYEKRLNENF</sequence>
<comment type="caution">
    <text evidence="1">The sequence shown here is derived from an EMBL/GenBank/DDBJ whole genome shotgun (WGS) entry which is preliminary data.</text>
</comment>
<dbReference type="OrthoDB" id="961302at2"/>
<accession>A0A5R9KW69</accession>
<dbReference type="EMBL" id="VCEJ01000004">
    <property type="protein sequence ID" value="TLV00503.1"/>
    <property type="molecule type" value="Genomic_DNA"/>
</dbReference>
<dbReference type="RefSeq" id="WP_138365883.1">
    <property type="nucleotide sequence ID" value="NZ_VCEJ01000004.1"/>
</dbReference>
<evidence type="ECO:0000313" key="1">
    <source>
        <dbReference type="EMBL" id="TLV00503.1"/>
    </source>
</evidence>
<gene>
    <name evidence="1" type="ORF">FEN17_13525</name>
</gene>
<organism evidence="1 2">
    <name type="scientific">Dyadobacter luticola</name>
    <dbReference type="NCBI Taxonomy" id="1979387"/>
    <lineage>
        <taxon>Bacteria</taxon>
        <taxon>Pseudomonadati</taxon>
        <taxon>Bacteroidota</taxon>
        <taxon>Cytophagia</taxon>
        <taxon>Cytophagales</taxon>
        <taxon>Spirosomataceae</taxon>
        <taxon>Dyadobacter</taxon>
    </lineage>
</organism>
<keyword evidence="2" id="KW-1185">Reference proteome</keyword>
<name>A0A5R9KW69_9BACT</name>
<protein>
    <submittedName>
        <fullName evidence="1">Uncharacterized protein</fullName>
    </submittedName>
</protein>